<dbReference type="GO" id="GO:0005524">
    <property type="term" value="F:ATP binding"/>
    <property type="evidence" value="ECO:0007669"/>
    <property type="project" value="UniProtKB-KW"/>
</dbReference>
<accession>A0A4Z0D686</accession>
<dbReference type="Gene3D" id="3.40.50.300">
    <property type="entry name" value="P-loop containing nucleotide triphosphate hydrolases"/>
    <property type="match status" value="1"/>
</dbReference>
<dbReference type="FunFam" id="3.40.50.300:FF:000134">
    <property type="entry name" value="Iron-enterobactin ABC transporter ATP-binding protein"/>
    <property type="match status" value="1"/>
</dbReference>
<evidence type="ECO:0000259" key="5">
    <source>
        <dbReference type="PROSITE" id="PS50893"/>
    </source>
</evidence>
<dbReference type="GO" id="GO:0016887">
    <property type="term" value="F:ATP hydrolysis activity"/>
    <property type="evidence" value="ECO:0007669"/>
    <property type="project" value="InterPro"/>
</dbReference>
<sequence>MNIINLNKVEFGYGKQKVLKDINLTIEEGQFLSIIGPNGAGKSTLLKVINNIYENYDGNISIYGKNIRDYTRKELARIVSFVPQDTYLDFEFSIEELVFMGRYPFQKRFQNDGKYDYDISYRAMALTNTLEIKDRLITQISGGERQRALIAKALAQDPKIILLDEPTSHLDINHQIEVLELLKELNKKQNLTIISVLHDLNLASRYSDKLVLLKDGQILKSGNVDEVLTASNIENAYNTRAIVELNKFTNSLFVTPIELKKREKNTSFPSIHLIAGGGSGQVIISRLLKEGIDLSVGVLNVGDSDWQLAKSLKIDMIEEKPFSAIKDETSKENLNLMRTKDIVVIAQVPIGHGNLLNLEMALTAINEGKKVIYVKEDDDKNIDYTNGIATKVIDELILKGMIVLNSIDELMNYLENYRFK</sequence>
<dbReference type="InterPro" id="IPR003439">
    <property type="entry name" value="ABC_transporter-like_ATP-bd"/>
</dbReference>
<dbReference type="SUPFAM" id="SSF52540">
    <property type="entry name" value="P-loop containing nucleoside triphosphate hydrolases"/>
    <property type="match status" value="1"/>
</dbReference>
<organism evidence="6 7">
    <name type="scientific">Soehngenia longivitae</name>
    <dbReference type="NCBI Taxonomy" id="2562294"/>
    <lineage>
        <taxon>Bacteria</taxon>
        <taxon>Bacillati</taxon>
        <taxon>Bacillota</taxon>
        <taxon>Tissierellia</taxon>
        <taxon>Tissierellales</taxon>
        <taxon>Tissierellaceae</taxon>
        <taxon>Soehngenia</taxon>
    </lineage>
</organism>
<proteinExistence type="predicted"/>
<evidence type="ECO:0000256" key="1">
    <source>
        <dbReference type="ARBA" id="ARBA00022448"/>
    </source>
</evidence>
<keyword evidence="4" id="KW-1278">Translocase</keyword>
<dbReference type="AlphaFoldDB" id="A0A4Z0D686"/>
<keyword evidence="3 6" id="KW-0067">ATP-binding</keyword>
<dbReference type="CDD" id="cd03214">
    <property type="entry name" value="ABC_Iron-Siderophores_B12_Hemin"/>
    <property type="match status" value="1"/>
</dbReference>
<protein>
    <submittedName>
        <fullName evidence="6">ABC transporter ATP-binding protein</fullName>
    </submittedName>
</protein>
<dbReference type="RefSeq" id="WP_135270894.1">
    <property type="nucleotide sequence ID" value="NZ_SRIB01000005.1"/>
</dbReference>
<evidence type="ECO:0000313" key="7">
    <source>
        <dbReference type="Proteomes" id="UP000298381"/>
    </source>
</evidence>
<dbReference type="PROSITE" id="PS50893">
    <property type="entry name" value="ABC_TRANSPORTER_2"/>
    <property type="match status" value="1"/>
</dbReference>
<evidence type="ECO:0000256" key="4">
    <source>
        <dbReference type="ARBA" id="ARBA00022967"/>
    </source>
</evidence>
<evidence type="ECO:0000313" key="6">
    <source>
        <dbReference type="EMBL" id="TFZ40376.1"/>
    </source>
</evidence>
<dbReference type="PANTHER" id="PTHR42794">
    <property type="entry name" value="HEMIN IMPORT ATP-BINDING PROTEIN HMUV"/>
    <property type="match status" value="1"/>
</dbReference>
<keyword evidence="1" id="KW-0813">Transport</keyword>
<dbReference type="InterPro" id="IPR003593">
    <property type="entry name" value="AAA+_ATPase"/>
</dbReference>
<dbReference type="Pfam" id="PF00005">
    <property type="entry name" value="ABC_tran"/>
    <property type="match status" value="1"/>
</dbReference>
<name>A0A4Z0D686_9FIRM</name>
<dbReference type="Proteomes" id="UP000298381">
    <property type="component" value="Unassembled WGS sequence"/>
</dbReference>
<dbReference type="InterPro" id="IPR027417">
    <property type="entry name" value="P-loop_NTPase"/>
</dbReference>
<evidence type="ECO:0000256" key="3">
    <source>
        <dbReference type="ARBA" id="ARBA00022840"/>
    </source>
</evidence>
<reference evidence="6 7" key="1">
    <citation type="submission" date="2019-03" db="EMBL/GenBank/DDBJ databases">
        <title>Draft genome sequence data and analysis of a Fermenting Bacterium, Soehngenia longevitae strain 1933PT, isolated from petroleum reservoir in Azerbaijan.</title>
        <authorList>
            <person name="Grouzdev D.S."/>
            <person name="Bidzhieva S.K."/>
            <person name="Sokolova D.S."/>
            <person name="Tourova T.P."/>
            <person name="Poltaraus A.B."/>
            <person name="Nazina T.N."/>
        </authorList>
    </citation>
    <scope>NUCLEOTIDE SEQUENCE [LARGE SCALE GENOMIC DNA]</scope>
    <source>
        <strain evidence="6 7">1933P</strain>
    </source>
</reference>
<dbReference type="SMART" id="SM00382">
    <property type="entry name" value="AAA"/>
    <property type="match status" value="1"/>
</dbReference>
<feature type="domain" description="ABC transporter" evidence="5">
    <location>
        <begin position="1"/>
        <end position="240"/>
    </location>
</feature>
<keyword evidence="2" id="KW-0547">Nucleotide-binding</keyword>
<evidence type="ECO:0000256" key="2">
    <source>
        <dbReference type="ARBA" id="ARBA00022741"/>
    </source>
</evidence>
<dbReference type="EMBL" id="SRIB01000005">
    <property type="protein sequence ID" value="TFZ40376.1"/>
    <property type="molecule type" value="Genomic_DNA"/>
</dbReference>
<comment type="caution">
    <text evidence="6">The sequence shown here is derived from an EMBL/GenBank/DDBJ whole genome shotgun (WGS) entry which is preliminary data.</text>
</comment>
<dbReference type="PROSITE" id="PS00211">
    <property type="entry name" value="ABC_TRANSPORTER_1"/>
    <property type="match status" value="1"/>
</dbReference>
<keyword evidence="7" id="KW-1185">Reference proteome</keyword>
<dbReference type="InterPro" id="IPR017871">
    <property type="entry name" value="ABC_transporter-like_CS"/>
</dbReference>
<dbReference type="OrthoDB" id="9787851at2"/>
<gene>
    <name evidence="6" type="ORF">E4100_04720</name>
</gene>
<dbReference type="PANTHER" id="PTHR42794:SF1">
    <property type="entry name" value="HEMIN IMPORT ATP-BINDING PROTEIN HMUV"/>
    <property type="match status" value="1"/>
</dbReference>